<dbReference type="PANTHER" id="PTHR31302">
    <property type="entry name" value="TRANSMEMBRANE PROTEIN WITH METALLOPHOSPHOESTERASE DOMAIN-RELATED"/>
    <property type="match status" value="1"/>
</dbReference>
<dbReference type="InterPro" id="IPR029052">
    <property type="entry name" value="Metallo-depent_PP-like"/>
</dbReference>
<dbReference type="GO" id="GO:0016020">
    <property type="term" value="C:membrane"/>
    <property type="evidence" value="ECO:0007669"/>
    <property type="project" value="GOC"/>
</dbReference>
<dbReference type="Gene3D" id="3.60.21.10">
    <property type="match status" value="1"/>
</dbReference>
<evidence type="ECO:0000313" key="2">
    <source>
        <dbReference type="EMBL" id="KUG51843.1"/>
    </source>
</evidence>
<dbReference type="InterPro" id="IPR051158">
    <property type="entry name" value="Metallophosphoesterase_sf"/>
</dbReference>
<dbReference type="SUPFAM" id="SSF56300">
    <property type="entry name" value="Metallo-dependent phosphatases"/>
    <property type="match status" value="1"/>
</dbReference>
<dbReference type="GO" id="GO:0008758">
    <property type="term" value="F:UDP-2,3-diacylglucosamine hydrolase activity"/>
    <property type="evidence" value="ECO:0007669"/>
    <property type="project" value="TreeGrafter"/>
</dbReference>
<dbReference type="Proteomes" id="UP000054837">
    <property type="component" value="Unassembled WGS sequence"/>
</dbReference>
<name>A0A0W8I261_9MICO</name>
<evidence type="ECO:0000259" key="1">
    <source>
        <dbReference type="Pfam" id="PF00149"/>
    </source>
</evidence>
<reference evidence="2 3" key="1">
    <citation type="submission" date="2015-12" db="EMBL/GenBank/DDBJ databases">
        <title>Serinicoccus chungangenesis strain CD08_5 genome sequencing and assembly.</title>
        <authorList>
            <person name="Chander A.M."/>
            <person name="Kaur G."/>
            <person name="Nair G.R."/>
            <person name="Dhawan D.K."/>
            <person name="Kochhar R.K."/>
            <person name="Mayilraj S."/>
            <person name="Bhadada S.K."/>
        </authorList>
    </citation>
    <scope>NUCLEOTIDE SEQUENCE [LARGE SCALE GENOMIC DNA]</scope>
    <source>
        <strain evidence="2 3">CD08_5</strain>
    </source>
</reference>
<keyword evidence="3" id="KW-1185">Reference proteome</keyword>
<proteinExistence type="predicted"/>
<accession>A0A0W8I261</accession>
<dbReference type="RefSeq" id="WP_058892138.1">
    <property type="nucleotide sequence ID" value="NZ_LQBL01000031.1"/>
</dbReference>
<sequence>MTTSSVHRPLGTTLAAGTVVGAGAAVYATWVEPRWFALRELTVPCLPPGRPEVRVLHLSDLHLVPRQHRKRDWVRGLAALEPDLVVHTGDHLAAMDAVPAALDTYGTLLDRPGAFVLGSNDYYPPTAKNPLRYLNDSHRRGADLTPRRLPTQDLVDGLTARGWVDLTHRRVRIETGGVTLELVGTDDAHLGLDDYARVSAPADPGADLTIGVTHAPYRRVLDPMAADGARLLIAGHTHGGQLRVPGYGALVTNCDLDTPRARGLSRWWPGAGATSSRLRPRAAPSADPPSDAAWLHVSAGLGGNPYTPFRFCCRPEATLLTLTNDPRRRI</sequence>
<dbReference type="EMBL" id="LQBL01000031">
    <property type="protein sequence ID" value="KUG51843.1"/>
    <property type="molecule type" value="Genomic_DNA"/>
</dbReference>
<dbReference type="OrthoDB" id="9780884at2"/>
<dbReference type="AlphaFoldDB" id="A0A0W8I261"/>
<evidence type="ECO:0000313" key="3">
    <source>
        <dbReference type="Proteomes" id="UP000054837"/>
    </source>
</evidence>
<feature type="domain" description="Calcineurin-like phosphoesterase" evidence="1">
    <location>
        <begin position="54"/>
        <end position="239"/>
    </location>
</feature>
<gene>
    <name evidence="2" type="ORF">AVL62_07830</name>
</gene>
<protein>
    <submittedName>
        <fullName evidence="2">Metallophosphoesterase</fullName>
    </submittedName>
</protein>
<dbReference type="Pfam" id="PF00149">
    <property type="entry name" value="Metallophos"/>
    <property type="match status" value="1"/>
</dbReference>
<comment type="caution">
    <text evidence="2">The sequence shown here is derived from an EMBL/GenBank/DDBJ whole genome shotgun (WGS) entry which is preliminary data.</text>
</comment>
<dbReference type="InterPro" id="IPR004843">
    <property type="entry name" value="Calcineurin-like_PHP"/>
</dbReference>
<dbReference type="STRING" id="767452.AVL62_07830"/>
<dbReference type="PANTHER" id="PTHR31302:SF20">
    <property type="entry name" value="CONSERVED PROTEIN"/>
    <property type="match status" value="1"/>
</dbReference>
<dbReference type="GO" id="GO:0009245">
    <property type="term" value="P:lipid A biosynthetic process"/>
    <property type="evidence" value="ECO:0007669"/>
    <property type="project" value="TreeGrafter"/>
</dbReference>
<organism evidence="2 3">
    <name type="scientific">Serinicoccus chungangensis</name>
    <dbReference type="NCBI Taxonomy" id="767452"/>
    <lineage>
        <taxon>Bacteria</taxon>
        <taxon>Bacillati</taxon>
        <taxon>Actinomycetota</taxon>
        <taxon>Actinomycetes</taxon>
        <taxon>Micrococcales</taxon>
        <taxon>Ornithinimicrobiaceae</taxon>
        <taxon>Serinicoccus</taxon>
    </lineage>
</organism>